<proteinExistence type="predicted"/>
<evidence type="ECO:0000313" key="3">
    <source>
        <dbReference type="Proteomes" id="UP000475532"/>
    </source>
</evidence>
<evidence type="ECO:0000313" key="1">
    <source>
        <dbReference type="EMBL" id="NEA21561.1"/>
    </source>
</evidence>
<comment type="caution">
    <text evidence="2">The sequence shown here is derived from an EMBL/GenBank/DDBJ whole genome shotgun (WGS) entry which is preliminary data.</text>
</comment>
<gene>
    <name evidence="1" type="ORF">G3I70_03475</name>
    <name evidence="2" type="ORF">G3I70_08465</name>
</gene>
<reference evidence="2 3" key="1">
    <citation type="submission" date="2020-01" db="EMBL/GenBank/DDBJ databases">
        <title>Insect and environment-associated Actinomycetes.</title>
        <authorList>
            <person name="Currrie C."/>
            <person name="Chevrette M."/>
            <person name="Carlson C."/>
            <person name="Stubbendieck R."/>
            <person name="Wendt-Pienkowski E."/>
        </authorList>
    </citation>
    <scope>NUCLEOTIDE SEQUENCE [LARGE SCALE GENOMIC DNA]</scope>
    <source>
        <strain evidence="2 3">SID10258</strain>
    </source>
</reference>
<dbReference type="AlphaFoldDB" id="A0A6L9QAU1"/>
<organism evidence="2 3">
    <name type="scientific">Actinomadura bangladeshensis</name>
    <dbReference type="NCBI Taxonomy" id="453573"/>
    <lineage>
        <taxon>Bacteria</taxon>
        <taxon>Bacillati</taxon>
        <taxon>Actinomycetota</taxon>
        <taxon>Actinomycetes</taxon>
        <taxon>Streptosporangiales</taxon>
        <taxon>Thermomonosporaceae</taxon>
        <taxon>Actinomadura</taxon>
    </lineage>
</organism>
<dbReference type="RefSeq" id="WP_163053187.1">
    <property type="nucleotide sequence ID" value="NZ_JAAGLI010000093.1"/>
</dbReference>
<dbReference type="EMBL" id="JAAGLI010000213">
    <property type="protein sequence ID" value="NEA22521.1"/>
    <property type="molecule type" value="Genomic_DNA"/>
</dbReference>
<name>A0A6L9QAU1_9ACTN</name>
<protein>
    <submittedName>
        <fullName evidence="2">Uncharacterized protein</fullName>
    </submittedName>
</protein>
<dbReference type="Proteomes" id="UP000475532">
    <property type="component" value="Unassembled WGS sequence"/>
</dbReference>
<sequence>MSSSEEQHARKLAGAANQEALERIARHLHANESLHMHQRVGDKDPCEYCWLRAGKALWALREAAIPVVLGPDPVAAGEPVEVDAEVLHALEVAGLRRRGEEVQGWTCVHIEPERKPWSERLLVFRDQDRRHYGVTFNESFRADPASRIICRPVTPHYEVVQRARYELTEAVPRG</sequence>
<dbReference type="EMBL" id="JAAGLI010000093">
    <property type="protein sequence ID" value="NEA21561.1"/>
    <property type="molecule type" value="Genomic_DNA"/>
</dbReference>
<accession>A0A6L9QAU1</accession>
<evidence type="ECO:0000313" key="2">
    <source>
        <dbReference type="EMBL" id="NEA22521.1"/>
    </source>
</evidence>